<feature type="compositionally biased region" description="Pro residues" evidence="8">
    <location>
        <begin position="1"/>
        <end position="10"/>
    </location>
</feature>
<evidence type="ECO:0000256" key="3">
    <source>
        <dbReference type="ARBA" id="ARBA00022452"/>
    </source>
</evidence>
<evidence type="ECO:0000256" key="7">
    <source>
        <dbReference type="ARBA" id="ARBA00024013"/>
    </source>
</evidence>
<dbReference type="GO" id="GO:0005741">
    <property type="term" value="C:mitochondrial outer membrane"/>
    <property type="evidence" value="ECO:0007669"/>
    <property type="project" value="UniProtKB-SubCell"/>
</dbReference>
<keyword evidence="5" id="KW-0934">Plastid</keyword>
<dbReference type="EMBL" id="JALJOR010000001">
    <property type="protein sequence ID" value="KAK9830313.1"/>
    <property type="molecule type" value="Genomic_DNA"/>
</dbReference>
<feature type="domain" description="Bacterial surface antigen (D15)" evidence="9">
    <location>
        <begin position="156"/>
        <end position="492"/>
    </location>
</feature>
<dbReference type="Pfam" id="PF01103">
    <property type="entry name" value="Omp85"/>
    <property type="match status" value="1"/>
</dbReference>
<organism evidence="10 11">
    <name type="scientific">[Myrmecia] bisecta</name>
    <dbReference type="NCBI Taxonomy" id="41462"/>
    <lineage>
        <taxon>Eukaryota</taxon>
        <taxon>Viridiplantae</taxon>
        <taxon>Chlorophyta</taxon>
        <taxon>core chlorophytes</taxon>
        <taxon>Trebouxiophyceae</taxon>
        <taxon>Trebouxiales</taxon>
        <taxon>Trebouxiaceae</taxon>
        <taxon>Myrmecia</taxon>
    </lineage>
</organism>
<comment type="subcellular location">
    <subcellularLocation>
        <location evidence="1">Mitochondrion outer membrane</location>
        <topology evidence="1">Multi-pass membrane protein</topology>
    </subcellularLocation>
    <subcellularLocation>
        <location evidence="7">Plastid</location>
        <location evidence="7">Chloroplast outer membrane</location>
    </subcellularLocation>
</comment>
<evidence type="ECO:0000259" key="9">
    <source>
        <dbReference type="Pfam" id="PF01103"/>
    </source>
</evidence>
<name>A0AAW1R9A5_9CHLO</name>
<dbReference type="Gene3D" id="3.10.20.310">
    <property type="entry name" value="membrane protein fhac"/>
    <property type="match status" value="1"/>
</dbReference>
<accession>A0AAW1R9A5</accession>
<dbReference type="InterPro" id="IPR000184">
    <property type="entry name" value="Bac_surfAg_D15"/>
</dbReference>
<keyword evidence="4" id="KW-0812">Transmembrane</keyword>
<dbReference type="PANTHER" id="PTHR12815:SF18">
    <property type="entry name" value="SORTING AND ASSEMBLY MACHINERY COMPONENT 50 HOMOLOG"/>
    <property type="match status" value="1"/>
</dbReference>
<evidence type="ECO:0000256" key="1">
    <source>
        <dbReference type="ARBA" id="ARBA00004374"/>
    </source>
</evidence>
<sequence>MADPGQPPAQPAEEPAAEPAASNTQGNTEPGPSVEVAEYFDFQQAYDAVKDKRLRVQTVQLTGLERTRRYIVERELRRLEQARTLDEIKDALLDVQAALEELGVFEAVELIIDEGDTPGTCTVVVNLHESGPLKLHTGTYIQGTEGSLELSVGLVNLLGTAETINVSVEYGTQSSNEYSLVLHKPRIYGKDLNAELAIHQLFRSQRPYSSFTEKLRGGMASLGTDDGVHMLNYELAWRQITADPANVASHHVRRQAGNHLKSALKYIFRHTTFDDLDYPLTGYGFRSSTEVAGVGLDPKLLRFAKQQLTGQWVTLLWGSTVLTLAADVGVMLPWGPGWQKRQTCIADRFFLGGAASLRGFQAKGVGPTDARHVPAAEDLAEGDEPSTIKRDALGGDLYCSLLAAIRFELPHPALRQAGIYGHAFVNGGNLALLSGVKRSLRDSVNNFATTFRWSTGVGLVWPTKLGNFEVNFCRVLSYQPYDRPQIGFQFGFAPRPW</sequence>
<evidence type="ECO:0000256" key="2">
    <source>
        <dbReference type="ARBA" id="ARBA00010913"/>
    </source>
</evidence>
<comment type="similarity">
    <text evidence="2">Belongs to the SAM50/omp85 family.</text>
</comment>
<dbReference type="Gene3D" id="2.40.160.50">
    <property type="entry name" value="membrane protein fhac: a member of the omp85/tpsb transporter family"/>
    <property type="match status" value="1"/>
</dbReference>
<dbReference type="Proteomes" id="UP001489004">
    <property type="component" value="Unassembled WGS sequence"/>
</dbReference>
<evidence type="ECO:0000256" key="6">
    <source>
        <dbReference type="ARBA" id="ARBA00023136"/>
    </source>
</evidence>
<keyword evidence="6" id="KW-0472">Membrane</keyword>
<dbReference type="GO" id="GO:0009707">
    <property type="term" value="C:chloroplast outer membrane"/>
    <property type="evidence" value="ECO:0007669"/>
    <property type="project" value="UniProtKB-SubCell"/>
</dbReference>
<evidence type="ECO:0000313" key="10">
    <source>
        <dbReference type="EMBL" id="KAK9830313.1"/>
    </source>
</evidence>
<reference evidence="10 11" key="1">
    <citation type="journal article" date="2024" name="Nat. Commun.">
        <title>Phylogenomics reveals the evolutionary origins of lichenization in chlorophyte algae.</title>
        <authorList>
            <person name="Puginier C."/>
            <person name="Libourel C."/>
            <person name="Otte J."/>
            <person name="Skaloud P."/>
            <person name="Haon M."/>
            <person name="Grisel S."/>
            <person name="Petersen M."/>
            <person name="Berrin J.G."/>
            <person name="Delaux P.M."/>
            <person name="Dal Grande F."/>
            <person name="Keller J."/>
        </authorList>
    </citation>
    <scope>NUCLEOTIDE SEQUENCE [LARGE SCALE GENOMIC DNA]</scope>
    <source>
        <strain evidence="10 11">SAG 2043</strain>
    </source>
</reference>
<evidence type="ECO:0000256" key="8">
    <source>
        <dbReference type="SAM" id="MobiDB-lite"/>
    </source>
</evidence>
<dbReference type="AlphaFoldDB" id="A0AAW1R9A5"/>
<evidence type="ECO:0000313" key="11">
    <source>
        <dbReference type="Proteomes" id="UP001489004"/>
    </source>
</evidence>
<keyword evidence="3" id="KW-1134">Transmembrane beta strand</keyword>
<dbReference type="InterPro" id="IPR039910">
    <property type="entry name" value="D15-like"/>
</dbReference>
<keyword evidence="5" id="KW-1002">Plastid outer membrane</keyword>
<keyword evidence="11" id="KW-1185">Reference proteome</keyword>
<protein>
    <recommendedName>
        <fullName evidence="9">Bacterial surface antigen (D15) domain-containing protein</fullName>
    </recommendedName>
</protein>
<comment type="caution">
    <text evidence="10">The sequence shown here is derived from an EMBL/GenBank/DDBJ whole genome shotgun (WGS) entry which is preliminary data.</text>
</comment>
<feature type="compositionally biased region" description="Low complexity" evidence="8">
    <location>
        <begin position="11"/>
        <end position="21"/>
    </location>
</feature>
<proteinExistence type="inferred from homology"/>
<feature type="region of interest" description="Disordered" evidence="8">
    <location>
        <begin position="1"/>
        <end position="33"/>
    </location>
</feature>
<evidence type="ECO:0000256" key="4">
    <source>
        <dbReference type="ARBA" id="ARBA00022692"/>
    </source>
</evidence>
<gene>
    <name evidence="10" type="ORF">WJX72_010954</name>
</gene>
<dbReference type="PANTHER" id="PTHR12815">
    <property type="entry name" value="SORTING AND ASSEMBLY MACHINERY SAMM50 PROTEIN FAMILY MEMBER"/>
    <property type="match status" value="1"/>
</dbReference>
<evidence type="ECO:0000256" key="5">
    <source>
        <dbReference type="ARBA" id="ARBA00022805"/>
    </source>
</evidence>